<evidence type="ECO:0000313" key="1">
    <source>
        <dbReference type="EMBL" id="QHQ62559.1"/>
    </source>
</evidence>
<gene>
    <name evidence="1" type="ORF">Ana3638_18695</name>
</gene>
<dbReference type="Proteomes" id="UP000464314">
    <property type="component" value="Chromosome"/>
</dbReference>
<dbReference type="InterPro" id="IPR024523">
    <property type="entry name" value="DUF3793"/>
</dbReference>
<dbReference type="RefSeq" id="WP_161839382.1">
    <property type="nucleotide sequence ID" value="NZ_CP048000.1"/>
</dbReference>
<dbReference type="KEGG" id="anr:Ana3638_18695"/>
<reference evidence="1 2" key="1">
    <citation type="submission" date="2020-01" db="EMBL/GenBank/DDBJ databases">
        <title>Genome analysis of Anaerocolumna sp. CBA3638.</title>
        <authorList>
            <person name="Kim J."/>
            <person name="Roh S.W."/>
        </authorList>
    </citation>
    <scope>NUCLEOTIDE SEQUENCE [LARGE SCALE GENOMIC DNA]</scope>
    <source>
        <strain evidence="1 2">CBA3638</strain>
    </source>
</reference>
<dbReference type="AlphaFoldDB" id="A0A6P1TQP9"/>
<accession>A0A6P1TQP9</accession>
<organism evidence="1 2">
    <name type="scientific">Anaerocolumna sedimenticola</name>
    <dbReference type="NCBI Taxonomy" id="2696063"/>
    <lineage>
        <taxon>Bacteria</taxon>
        <taxon>Bacillati</taxon>
        <taxon>Bacillota</taxon>
        <taxon>Clostridia</taxon>
        <taxon>Lachnospirales</taxon>
        <taxon>Lachnospiraceae</taxon>
        <taxon>Anaerocolumna</taxon>
    </lineage>
</organism>
<keyword evidence="2" id="KW-1185">Reference proteome</keyword>
<protein>
    <submittedName>
        <fullName evidence="1">DUF3793 family protein</fullName>
    </submittedName>
</protein>
<proteinExistence type="predicted"/>
<dbReference type="Pfam" id="PF12672">
    <property type="entry name" value="DUF3793"/>
    <property type="match status" value="1"/>
</dbReference>
<dbReference type="EMBL" id="CP048000">
    <property type="protein sequence ID" value="QHQ62559.1"/>
    <property type="molecule type" value="Genomic_DNA"/>
</dbReference>
<evidence type="ECO:0000313" key="2">
    <source>
        <dbReference type="Proteomes" id="UP000464314"/>
    </source>
</evidence>
<sequence>MCNDIFSMRGDKITSYVVFILANSCMPTLLKIKPATLVNFQKKYIENTNHFFIVLNKESEQFQCSYEILYEDNRAYFIILYQTKLLRDVLNRFCENDILIRSGYLPGGDNFNKNLINLKKRFQNFKNGNSVEFPHEVGIFLGYPILDVEEFIKNNGENYILCGYWKVYHKAEEAGKTFDQFRKLREDAVKLYFSGRDLKEITSTL</sequence>
<name>A0A6P1TQP9_9FIRM</name>